<dbReference type="EMBL" id="JAAIWM010000009">
    <property type="protein sequence ID" value="NEY73798.1"/>
    <property type="molecule type" value="Genomic_DNA"/>
</dbReference>
<gene>
    <name evidence="2" type="ORF">G4D63_18950</name>
</gene>
<accession>A0A6M0QEQ1</accession>
<organism evidence="2 3">
    <name type="scientific">Bacillus mesophilus</name>
    <dbReference type="NCBI Taxonomy" id="1808955"/>
    <lineage>
        <taxon>Bacteria</taxon>
        <taxon>Bacillati</taxon>
        <taxon>Bacillota</taxon>
        <taxon>Bacilli</taxon>
        <taxon>Bacillales</taxon>
        <taxon>Bacillaceae</taxon>
        <taxon>Bacillus</taxon>
    </lineage>
</organism>
<dbReference type="InterPro" id="IPR046612">
    <property type="entry name" value="DUF6671"/>
</dbReference>
<dbReference type="RefSeq" id="WP_163181656.1">
    <property type="nucleotide sequence ID" value="NZ_JAAIWM010000009.1"/>
</dbReference>
<protein>
    <recommendedName>
        <fullName evidence="1">DUF6671 domain-containing protein</fullName>
    </recommendedName>
</protein>
<reference evidence="2 3" key="1">
    <citation type="submission" date="2020-02" db="EMBL/GenBank/DDBJ databases">
        <title>Bacillus aquiflavi sp. nov., isolated from yellow water of strong flavor Chinese baijiu in Yibin region of China.</title>
        <authorList>
            <person name="Xie J."/>
        </authorList>
    </citation>
    <scope>NUCLEOTIDE SEQUENCE [LARGE SCALE GENOMIC DNA]</scope>
    <source>
        <strain evidence="2 3">SA4</strain>
    </source>
</reference>
<sequence length="291" mass="32848">MNKQEIVHSFFHHRVGILATMHQKEKVMMPLLERELGISVYIPNNFNTDCFGTFTRDVERPGSQLDAAKLKAEQALLLTKGTLAISSEGTFGPHPYVPFLPLNTEIVLLIDKENDWEIFGESSTTDTNFNHKPIASVQEAIEFCESIGFPEHAVVVKLHESTKNQDEIIKGINNNQDLETAVHSLLGKSKSGNVWIETDMRAFCNPTRMKNIEKATQNLIEKIYNLCPTCSFPGFELVERRKGLPCEWCTLPTKLVKSELYTCRKCGENEEKLYPNGKEKADPSQCANCNP</sequence>
<dbReference type="Pfam" id="PF20376">
    <property type="entry name" value="DUF6671"/>
    <property type="match status" value="1"/>
</dbReference>
<feature type="domain" description="DUF6671" evidence="1">
    <location>
        <begin position="71"/>
        <end position="291"/>
    </location>
</feature>
<name>A0A6M0QEQ1_9BACI</name>
<dbReference type="Proteomes" id="UP000481043">
    <property type="component" value="Unassembled WGS sequence"/>
</dbReference>
<comment type="caution">
    <text evidence="2">The sequence shown here is derived from an EMBL/GenBank/DDBJ whole genome shotgun (WGS) entry which is preliminary data.</text>
</comment>
<proteinExistence type="predicted"/>
<evidence type="ECO:0000313" key="2">
    <source>
        <dbReference type="EMBL" id="NEY73798.1"/>
    </source>
</evidence>
<evidence type="ECO:0000313" key="3">
    <source>
        <dbReference type="Proteomes" id="UP000481043"/>
    </source>
</evidence>
<evidence type="ECO:0000259" key="1">
    <source>
        <dbReference type="Pfam" id="PF20376"/>
    </source>
</evidence>
<dbReference type="AlphaFoldDB" id="A0A6M0QEQ1"/>
<keyword evidence="3" id="KW-1185">Reference proteome</keyword>